<evidence type="ECO:0000256" key="9">
    <source>
        <dbReference type="ARBA" id="ARBA00022777"/>
    </source>
</evidence>
<feature type="domain" description="HAMP" evidence="16">
    <location>
        <begin position="197"/>
        <end position="244"/>
    </location>
</feature>
<evidence type="ECO:0000313" key="18">
    <source>
        <dbReference type="Proteomes" id="UP000261080"/>
    </source>
</evidence>
<dbReference type="FunFam" id="1.10.287.130:FF:000001">
    <property type="entry name" value="Two-component sensor histidine kinase"/>
    <property type="match status" value="1"/>
</dbReference>
<sequence length="472" mass="53344">MHSNLYLKFIILYIIFGFLSIFTAATLGAQLVLDTIRDDDASRLYREATILATDQLSDYYSEDMSFTATRTLLNGVNIYLEADLWLTDTDGNVLLSVSSSGTGMVPKQIQDFDPAEAGGEQYLTGDYHGYYSDEVLTMIVPVTEGFSTKGYLLVHKPLSYFEEQQHSIMVCVYITLIVIYVLSFMIFLGIHLFIYLPLRKITEAAKQYASGNLDYEIPVNSQDEIGYLSASLNYMSTHLKDMEDYQKKFVANVSHDFRSPLTSIKGYIEAIADGTIPVELQGKYLNIILFETERLTDLTRDLLTLNEFDTKDLLLNKESFDLHEMMKQVAASFEGTCTSRKISIELLFASRVLYVHADRSKIQQVLYNLLDNAIKFSNPQSTVTIETTERGEKIFTSVRDYGIGIPKEDLSKIWERFYKSDLSRGKDKKGTGLGLAIVREIIQAHNENINVISTEGVGTEFIFSLPKSDAGR</sequence>
<dbReference type="InterPro" id="IPR003594">
    <property type="entry name" value="HATPase_dom"/>
</dbReference>
<evidence type="ECO:0000256" key="5">
    <source>
        <dbReference type="ARBA" id="ARBA00022553"/>
    </source>
</evidence>
<dbReference type="PROSITE" id="PS50885">
    <property type="entry name" value="HAMP"/>
    <property type="match status" value="1"/>
</dbReference>
<keyword evidence="8" id="KW-0547">Nucleotide-binding</keyword>
<dbReference type="GO" id="GO:0000155">
    <property type="term" value="F:phosphorelay sensor kinase activity"/>
    <property type="evidence" value="ECO:0007669"/>
    <property type="project" value="InterPro"/>
</dbReference>
<feature type="transmembrane region" description="Helical" evidence="14">
    <location>
        <begin position="170"/>
        <end position="196"/>
    </location>
</feature>
<evidence type="ECO:0000256" key="4">
    <source>
        <dbReference type="ARBA" id="ARBA00022475"/>
    </source>
</evidence>
<dbReference type="GO" id="GO:0005524">
    <property type="term" value="F:ATP binding"/>
    <property type="evidence" value="ECO:0007669"/>
    <property type="project" value="UniProtKB-KW"/>
</dbReference>
<keyword evidence="18" id="KW-1185">Reference proteome</keyword>
<dbReference type="CDD" id="cd00082">
    <property type="entry name" value="HisKA"/>
    <property type="match status" value="1"/>
</dbReference>
<dbReference type="InterPro" id="IPR003661">
    <property type="entry name" value="HisK_dim/P_dom"/>
</dbReference>
<dbReference type="PROSITE" id="PS50109">
    <property type="entry name" value="HIS_KIN"/>
    <property type="match status" value="1"/>
</dbReference>
<dbReference type="SUPFAM" id="SSF47384">
    <property type="entry name" value="Homodimeric domain of signal transducing histidine kinase"/>
    <property type="match status" value="1"/>
</dbReference>
<dbReference type="Pfam" id="PF02518">
    <property type="entry name" value="HATPase_c"/>
    <property type="match status" value="1"/>
</dbReference>
<evidence type="ECO:0000256" key="6">
    <source>
        <dbReference type="ARBA" id="ARBA00022679"/>
    </source>
</evidence>
<comment type="caution">
    <text evidence="17">The sequence shown here is derived from an EMBL/GenBank/DDBJ whole genome shotgun (WGS) entry which is preliminary data.</text>
</comment>
<dbReference type="Pfam" id="PF00672">
    <property type="entry name" value="HAMP"/>
    <property type="match status" value="1"/>
</dbReference>
<protein>
    <recommendedName>
        <fullName evidence="3">histidine kinase</fullName>
        <ecNumber evidence="3">2.7.13.3</ecNumber>
    </recommendedName>
</protein>
<keyword evidence="6" id="KW-0808">Transferase</keyword>
<evidence type="ECO:0000259" key="16">
    <source>
        <dbReference type="PROSITE" id="PS50885"/>
    </source>
</evidence>
<evidence type="ECO:0000256" key="7">
    <source>
        <dbReference type="ARBA" id="ARBA00022692"/>
    </source>
</evidence>
<dbReference type="Pfam" id="PF00512">
    <property type="entry name" value="HisKA"/>
    <property type="match status" value="1"/>
</dbReference>
<dbReference type="CDD" id="cd06225">
    <property type="entry name" value="HAMP"/>
    <property type="match status" value="1"/>
</dbReference>
<feature type="domain" description="Histidine kinase" evidence="15">
    <location>
        <begin position="252"/>
        <end position="469"/>
    </location>
</feature>
<dbReference type="EC" id="2.7.13.3" evidence="3"/>
<dbReference type="InterPro" id="IPR004358">
    <property type="entry name" value="Sig_transdc_His_kin-like_C"/>
</dbReference>
<dbReference type="EMBL" id="QVLX01000003">
    <property type="protein sequence ID" value="RGE87862.1"/>
    <property type="molecule type" value="Genomic_DNA"/>
</dbReference>
<dbReference type="Gene3D" id="6.10.340.10">
    <property type="match status" value="1"/>
</dbReference>
<dbReference type="InterPro" id="IPR050398">
    <property type="entry name" value="HssS/ArlS-like"/>
</dbReference>
<evidence type="ECO:0000313" key="17">
    <source>
        <dbReference type="EMBL" id="RGE87862.1"/>
    </source>
</evidence>
<gene>
    <name evidence="17" type="ORF">DW016_07065</name>
</gene>
<dbReference type="CDD" id="cd00075">
    <property type="entry name" value="HATPase"/>
    <property type="match status" value="1"/>
</dbReference>
<evidence type="ECO:0000256" key="11">
    <source>
        <dbReference type="ARBA" id="ARBA00022989"/>
    </source>
</evidence>
<dbReference type="SUPFAM" id="SSF158472">
    <property type="entry name" value="HAMP domain-like"/>
    <property type="match status" value="1"/>
</dbReference>
<dbReference type="SUPFAM" id="SSF55874">
    <property type="entry name" value="ATPase domain of HSP90 chaperone/DNA topoisomerase II/histidine kinase"/>
    <property type="match status" value="1"/>
</dbReference>
<comment type="catalytic activity">
    <reaction evidence="1">
        <text>ATP + protein L-histidine = ADP + protein N-phospho-L-histidine.</text>
        <dbReference type="EC" id="2.7.13.3"/>
    </reaction>
</comment>
<dbReference type="PANTHER" id="PTHR45528">
    <property type="entry name" value="SENSOR HISTIDINE KINASE CPXA"/>
    <property type="match status" value="1"/>
</dbReference>
<reference evidence="17 18" key="1">
    <citation type="submission" date="2018-08" db="EMBL/GenBank/DDBJ databases">
        <title>A genome reference for cultivated species of the human gut microbiota.</title>
        <authorList>
            <person name="Zou Y."/>
            <person name="Xue W."/>
            <person name="Luo G."/>
        </authorList>
    </citation>
    <scope>NUCLEOTIDE SEQUENCE [LARGE SCALE GENOMIC DNA]</scope>
    <source>
        <strain evidence="17 18">AF37-2AT</strain>
    </source>
</reference>
<evidence type="ECO:0000256" key="14">
    <source>
        <dbReference type="SAM" id="Phobius"/>
    </source>
</evidence>
<organism evidence="17 18">
    <name type="scientific">Sellimonas intestinalis</name>
    <dbReference type="NCBI Taxonomy" id="1653434"/>
    <lineage>
        <taxon>Bacteria</taxon>
        <taxon>Bacillati</taxon>
        <taxon>Bacillota</taxon>
        <taxon>Clostridia</taxon>
        <taxon>Lachnospirales</taxon>
        <taxon>Lachnospiraceae</taxon>
        <taxon>Sellimonas</taxon>
    </lineage>
</organism>
<evidence type="ECO:0000256" key="13">
    <source>
        <dbReference type="ARBA" id="ARBA00023136"/>
    </source>
</evidence>
<evidence type="ECO:0000256" key="2">
    <source>
        <dbReference type="ARBA" id="ARBA00004651"/>
    </source>
</evidence>
<dbReference type="Gene3D" id="1.10.287.130">
    <property type="match status" value="1"/>
</dbReference>
<dbReference type="SMART" id="SM00387">
    <property type="entry name" value="HATPase_c"/>
    <property type="match status" value="1"/>
</dbReference>
<evidence type="ECO:0000256" key="12">
    <source>
        <dbReference type="ARBA" id="ARBA00023012"/>
    </source>
</evidence>
<feature type="transmembrane region" description="Helical" evidence="14">
    <location>
        <begin position="6"/>
        <end position="33"/>
    </location>
</feature>
<keyword evidence="5" id="KW-0597">Phosphoprotein</keyword>
<keyword evidence="12" id="KW-0902">Two-component regulatory system</keyword>
<dbReference type="FunFam" id="3.30.565.10:FF:000006">
    <property type="entry name" value="Sensor histidine kinase WalK"/>
    <property type="match status" value="1"/>
</dbReference>
<name>A0A3E3K3C1_9FIRM</name>
<dbReference type="AlphaFoldDB" id="A0A3E3K3C1"/>
<dbReference type="SMART" id="SM00304">
    <property type="entry name" value="HAMP"/>
    <property type="match status" value="1"/>
</dbReference>
<dbReference type="PRINTS" id="PR00344">
    <property type="entry name" value="BCTRLSENSOR"/>
</dbReference>
<keyword evidence="11 14" id="KW-1133">Transmembrane helix</keyword>
<dbReference type="InterPro" id="IPR036097">
    <property type="entry name" value="HisK_dim/P_sf"/>
</dbReference>
<keyword evidence="7 14" id="KW-0812">Transmembrane</keyword>
<accession>A0A3E3K3C1</accession>
<dbReference type="SMART" id="SM00388">
    <property type="entry name" value="HisKA"/>
    <property type="match status" value="1"/>
</dbReference>
<keyword evidence="4" id="KW-1003">Cell membrane</keyword>
<comment type="subcellular location">
    <subcellularLocation>
        <location evidence="2">Cell membrane</location>
        <topology evidence="2">Multi-pass membrane protein</topology>
    </subcellularLocation>
</comment>
<dbReference type="InterPro" id="IPR036890">
    <property type="entry name" value="HATPase_C_sf"/>
</dbReference>
<dbReference type="GO" id="GO:0005886">
    <property type="term" value="C:plasma membrane"/>
    <property type="evidence" value="ECO:0007669"/>
    <property type="project" value="UniProtKB-SubCell"/>
</dbReference>
<dbReference type="Gene3D" id="3.30.565.10">
    <property type="entry name" value="Histidine kinase-like ATPase, C-terminal domain"/>
    <property type="match status" value="1"/>
</dbReference>
<dbReference type="RefSeq" id="WP_024731694.1">
    <property type="nucleotide sequence ID" value="NZ_CALBAT010000017.1"/>
</dbReference>
<dbReference type="OrthoDB" id="9813151at2"/>
<proteinExistence type="predicted"/>
<keyword evidence="13 14" id="KW-0472">Membrane</keyword>
<dbReference type="GeneID" id="97191691"/>
<evidence type="ECO:0000256" key="10">
    <source>
        <dbReference type="ARBA" id="ARBA00022840"/>
    </source>
</evidence>
<evidence type="ECO:0000256" key="3">
    <source>
        <dbReference type="ARBA" id="ARBA00012438"/>
    </source>
</evidence>
<evidence type="ECO:0000256" key="8">
    <source>
        <dbReference type="ARBA" id="ARBA00022741"/>
    </source>
</evidence>
<dbReference type="Proteomes" id="UP000261080">
    <property type="component" value="Unassembled WGS sequence"/>
</dbReference>
<evidence type="ECO:0000259" key="15">
    <source>
        <dbReference type="PROSITE" id="PS50109"/>
    </source>
</evidence>
<dbReference type="PANTHER" id="PTHR45528:SF1">
    <property type="entry name" value="SENSOR HISTIDINE KINASE CPXA"/>
    <property type="match status" value="1"/>
</dbReference>
<dbReference type="InterPro" id="IPR003660">
    <property type="entry name" value="HAMP_dom"/>
</dbReference>
<dbReference type="InterPro" id="IPR005467">
    <property type="entry name" value="His_kinase_dom"/>
</dbReference>
<evidence type="ECO:0000256" key="1">
    <source>
        <dbReference type="ARBA" id="ARBA00000085"/>
    </source>
</evidence>
<keyword evidence="9 17" id="KW-0418">Kinase</keyword>
<keyword evidence="10" id="KW-0067">ATP-binding</keyword>